<keyword evidence="3" id="KW-1185">Reference proteome</keyword>
<accession>A0A6A7BLT4</accession>
<dbReference type="Proteomes" id="UP000799423">
    <property type="component" value="Unassembled WGS sequence"/>
</dbReference>
<keyword evidence="1" id="KW-0472">Membrane</keyword>
<evidence type="ECO:0000313" key="2">
    <source>
        <dbReference type="EMBL" id="KAF2856391.1"/>
    </source>
</evidence>
<reference evidence="2" key="1">
    <citation type="submission" date="2020-01" db="EMBL/GenBank/DDBJ databases">
        <authorList>
            <consortium name="DOE Joint Genome Institute"/>
            <person name="Haridas S."/>
            <person name="Albert R."/>
            <person name="Binder M."/>
            <person name="Bloem J."/>
            <person name="Labutti K."/>
            <person name="Salamov A."/>
            <person name="Andreopoulos B."/>
            <person name="Baker S.E."/>
            <person name="Barry K."/>
            <person name="Bills G."/>
            <person name="Bluhm B.H."/>
            <person name="Cannon C."/>
            <person name="Castanera R."/>
            <person name="Culley D.E."/>
            <person name="Daum C."/>
            <person name="Ezra D."/>
            <person name="Gonzalez J.B."/>
            <person name="Henrissat B."/>
            <person name="Kuo A."/>
            <person name="Liang C."/>
            <person name="Lipzen A."/>
            <person name="Lutzoni F."/>
            <person name="Magnuson J."/>
            <person name="Mondo S."/>
            <person name="Nolan M."/>
            <person name="Ohm R."/>
            <person name="Pangilinan J."/>
            <person name="Park H.-J."/>
            <person name="Ramirez L."/>
            <person name="Alfaro M."/>
            <person name="Sun H."/>
            <person name="Tritt A."/>
            <person name="Yoshinaga Y."/>
            <person name="Zwiers L.-H."/>
            <person name="Turgeon B.G."/>
            <person name="Goodwin S.B."/>
            <person name="Spatafora J.W."/>
            <person name="Crous P.W."/>
            <person name="Grigoriev I.V."/>
        </authorList>
    </citation>
    <scope>NUCLEOTIDE SEQUENCE</scope>
    <source>
        <strain evidence="2">IPT5</strain>
    </source>
</reference>
<name>A0A6A7BLT4_9PLEO</name>
<keyword evidence="1" id="KW-1133">Transmembrane helix</keyword>
<gene>
    <name evidence="2" type="ORF">T440DRAFT_107596</name>
</gene>
<dbReference type="AlphaFoldDB" id="A0A6A7BLT4"/>
<organism evidence="2 3">
    <name type="scientific">Plenodomus tracheiphilus IPT5</name>
    <dbReference type="NCBI Taxonomy" id="1408161"/>
    <lineage>
        <taxon>Eukaryota</taxon>
        <taxon>Fungi</taxon>
        <taxon>Dikarya</taxon>
        <taxon>Ascomycota</taxon>
        <taxon>Pezizomycotina</taxon>
        <taxon>Dothideomycetes</taxon>
        <taxon>Pleosporomycetidae</taxon>
        <taxon>Pleosporales</taxon>
        <taxon>Pleosporineae</taxon>
        <taxon>Leptosphaeriaceae</taxon>
        <taxon>Plenodomus</taxon>
    </lineage>
</organism>
<keyword evidence="1" id="KW-0812">Transmembrane</keyword>
<sequence>MLFPRSKPSFFEIIMCLEKVVTCKLSIVGRYQSLCILPRRRRRRSHRARRSLPNKKNPIMTWINQLRNTNSEHLRSNLHTARGHARVKSLEYVVLSGSAYCTLAPFAGYAVYATL</sequence>
<evidence type="ECO:0000256" key="1">
    <source>
        <dbReference type="SAM" id="Phobius"/>
    </source>
</evidence>
<feature type="transmembrane region" description="Helical" evidence="1">
    <location>
        <begin position="92"/>
        <end position="112"/>
    </location>
</feature>
<proteinExistence type="predicted"/>
<protein>
    <submittedName>
        <fullName evidence="2">Uncharacterized protein</fullName>
    </submittedName>
</protein>
<dbReference type="EMBL" id="MU006289">
    <property type="protein sequence ID" value="KAF2856391.1"/>
    <property type="molecule type" value="Genomic_DNA"/>
</dbReference>
<evidence type="ECO:0000313" key="3">
    <source>
        <dbReference type="Proteomes" id="UP000799423"/>
    </source>
</evidence>